<gene>
    <name evidence="1" type="ORF">N7468_003099</name>
</gene>
<reference evidence="1" key="2">
    <citation type="journal article" date="2023" name="IMA Fungus">
        <title>Comparative genomic study of the Penicillium genus elucidates a diverse pangenome and 15 lateral gene transfer events.</title>
        <authorList>
            <person name="Petersen C."/>
            <person name="Sorensen T."/>
            <person name="Nielsen M.R."/>
            <person name="Sondergaard T.E."/>
            <person name="Sorensen J.L."/>
            <person name="Fitzpatrick D.A."/>
            <person name="Frisvad J.C."/>
            <person name="Nielsen K.L."/>
        </authorList>
    </citation>
    <scope>NUCLEOTIDE SEQUENCE</scope>
    <source>
        <strain evidence="1">IBT 19713</strain>
    </source>
</reference>
<dbReference type="RefSeq" id="XP_058331399.1">
    <property type="nucleotide sequence ID" value="XM_058472396.1"/>
</dbReference>
<evidence type="ECO:0000313" key="1">
    <source>
        <dbReference type="EMBL" id="KAJ5238480.1"/>
    </source>
</evidence>
<keyword evidence="2" id="KW-1185">Reference proteome</keyword>
<sequence length="101" mass="12031">MPESRQWKAQRQIQILIDALCPKWSSVVSRPREMVQRPFIRAGFRWQLGRHRSHEEAREVDWQLEADRLRDLKRDCETLAGIDLFKARRMQLLSIGSSDGW</sequence>
<dbReference type="GeneID" id="83199699"/>
<dbReference type="Proteomes" id="UP001150941">
    <property type="component" value="Unassembled WGS sequence"/>
</dbReference>
<reference evidence="1" key="1">
    <citation type="submission" date="2022-11" db="EMBL/GenBank/DDBJ databases">
        <authorList>
            <person name="Petersen C."/>
        </authorList>
    </citation>
    <scope>NUCLEOTIDE SEQUENCE</scope>
    <source>
        <strain evidence="1">IBT 19713</strain>
    </source>
</reference>
<evidence type="ECO:0000313" key="2">
    <source>
        <dbReference type="Proteomes" id="UP001150941"/>
    </source>
</evidence>
<organism evidence="1 2">
    <name type="scientific">Penicillium chermesinum</name>
    <dbReference type="NCBI Taxonomy" id="63820"/>
    <lineage>
        <taxon>Eukaryota</taxon>
        <taxon>Fungi</taxon>
        <taxon>Dikarya</taxon>
        <taxon>Ascomycota</taxon>
        <taxon>Pezizomycotina</taxon>
        <taxon>Eurotiomycetes</taxon>
        <taxon>Eurotiomycetidae</taxon>
        <taxon>Eurotiales</taxon>
        <taxon>Aspergillaceae</taxon>
        <taxon>Penicillium</taxon>
    </lineage>
</organism>
<dbReference type="EMBL" id="JAPQKS010000003">
    <property type="protein sequence ID" value="KAJ5238480.1"/>
    <property type="molecule type" value="Genomic_DNA"/>
</dbReference>
<protein>
    <submittedName>
        <fullName evidence="1">Uncharacterized protein</fullName>
    </submittedName>
</protein>
<comment type="caution">
    <text evidence="1">The sequence shown here is derived from an EMBL/GenBank/DDBJ whole genome shotgun (WGS) entry which is preliminary data.</text>
</comment>
<dbReference type="AlphaFoldDB" id="A0A9W9TR96"/>
<accession>A0A9W9TR96</accession>
<proteinExistence type="predicted"/>
<name>A0A9W9TR96_9EURO</name>